<dbReference type="InterPro" id="IPR013325">
    <property type="entry name" value="RNA_pol_sigma_r2"/>
</dbReference>
<feature type="region of interest" description="Disordered" evidence="5">
    <location>
        <begin position="286"/>
        <end position="317"/>
    </location>
</feature>
<dbReference type="KEGG" id="pbor:BSF38_01415"/>
<dbReference type="OrthoDB" id="291047at2"/>
<dbReference type="InterPro" id="IPR036388">
    <property type="entry name" value="WH-like_DNA-bd_sf"/>
</dbReference>
<name>A0A1U7CLY2_9BACT</name>
<dbReference type="InterPro" id="IPR039425">
    <property type="entry name" value="RNA_pol_sigma-70-like"/>
</dbReference>
<dbReference type="GO" id="GO:0003677">
    <property type="term" value="F:DNA binding"/>
    <property type="evidence" value="ECO:0007669"/>
    <property type="project" value="InterPro"/>
</dbReference>
<dbReference type="RefSeq" id="WP_076344261.1">
    <property type="nucleotide sequence ID" value="NZ_CP019082.1"/>
</dbReference>
<dbReference type="Proteomes" id="UP000186309">
    <property type="component" value="Chromosome"/>
</dbReference>
<organism evidence="8 9">
    <name type="scientific">Paludisphaera borealis</name>
    <dbReference type="NCBI Taxonomy" id="1387353"/>
    <lineage>
        <taxon>Bacteria</taxon>
        <taxon>Pseudomonadati</taxon>
        <taxon>Planctomycetota</taxon>
        <taxon>Planctomycetia</taxon>
        <taxon>Isosphaerales</taxon>
        <taxon>Isosphaeraceae</taxon>
        <taxon>Paludisphaera</taxon>
    </lineage>
</organism>
<keyword evidence="3" id="KW-0731">Sigma factor</keyword>
<feature type="domain" description="RNA polymerase sigma factor 70 region 4 type 2" evidence="7">
    <location>
        <begin position="145"/>
        <end position="196"/>
    </location>
</feature>
<evidence type="ECO:0000256" key="4">
    <source>
        <dbReference type="ARBA" id="ARBA00023163"/>
    </source>
</evidence>
<evidence type="ECO:0000259" key="6">
    <source>
        <dbReference type="Pfam" id="PF04542"/>
    </source>
</evidence>
<reference evidence="9" key="1">
    <citation type="submission" date="2016-12" db="EMBL/GenBank/DDBJ databases">
        <title>Comparative genomics of four Isosphaeraceae planctomycetes: a common pool of plasmids and glycoside hydrolase genes.</title>
        <authorList>
            <person name="Ivanova A."/>
        </authorList>
    </citation>
    <scope>NUCLEOTIDE SEQUENCE [LARGE SCALE GENOMIC DNA]</scope>
    <source>
        <strain evidence="9">PX4</strain>
    </source>
</reference>
<accession>A0A1U7CLY2</accession>
<dbReference type="NCBIfam" id="TIGR02937">
    <property type="entry name" value="sigma70-ECF"/>
    <property type="match status" value="1"/>
</dbReference>
<dbReference type="SUPFAM" id="SSF88659">
    <property type="entry name" value="Sigma3 and sigma4 domains of RNA polymerase sigma factors"/>
    <property type="match status" value="1"/>
</dbReference>
<evidence type="ECO:0000256" key="3">
    <source>
        <dbReference type="ARBA" id="ARBA00023082"/>
    </source>
</evidence>
<dbReference type="Pfam" id="PF08281">
    <property type="entry name" value="Sigma70_r4_2"/>
    <property type="match status" value="1"/>
</dbReference>
<keyword evidence="9" id="KW-1185">Reference proteome</keyword>
<keyword evidence="2" id="KW-0805">Transcription regulation</keyword>
<dbReference type="Pfam" id="PF04542">
    <property type="entry name" value="Sigma70_r2"/>
    <property type="match status" value="1"/>
</dbReference>
<feature type="domain" description="RNA polymerase sigma-70 region 2" evidence="6">
    <location>
        <begin position="49"/>
        <end position="115"/>
    </location>
</feature>
<dbReference type="GO" id="GO:0016987">
    <property type="term" value="F:sigma factor activity"/>
    <property type="evidence" value="ECO:0007669"/>
    <property type="project" value="UniProtKB-KW"/>
</dbReference>
<evidence type="ECO:0000313" key="9">
    <source>
        <dbReference type="Proteomes" id="UP000186309"/>
    </source>
</evidence>
<proteinExistence type="inferred from homology"/>
<dbReference type="InterPro" id="IPR007627">
    <property type="entry name" value="RNA_pol_sigma70_r2"/>
</dbReference>
<dbReference type="PANTHER" id="PTHR43133:SF51">
    <property type="entry name" value="RNA POLYMERASE SIGMA FACTOR"/>
    <property type="match status" value="1"/>
</dbReference>
<dbReference type="Gene3D" id="1.10.1740.10">
    <property type="match status" value="1"/>
</dbReference>
<sequence>MTVESRRTTQRSLQALLSCGALGARTDVQLLDLFQTRRDETSDEAFRVLVERHGAMVHTVCRRVLGDSCDSDDAFQATFLVLVQKAGSIRKGDSLGSWLHGVALRISRRARDQGRRRRSIVQSADHEALARHADREEVNLDASAAIHEEIERLPSRLREPLILCCLEGRTYDEAARALGLNEPSLRGRLHRGRKKLEARLKQRGELGRESLGSAWLAGGPAPKLLNAVASQAARSLGSSLPIPDSISSLAKGAIFAMSISSIKSMAAATALVGVFVLGTAVVAQQGKEAPTESAKRPAEQAPSTKTSEPARKPTKEEIEKRNAMIVEALDQPFRTALPNPLTLEGLLKTIKQDSAKPGYSGIAIYVDPFGLSEAELTMLSELPGDWNRSNMNYVLEQSLRILKLDYFIQDGFLMISSSQNVLRKKLDLLDKKLDRVLRAVEQSKAKE</sequence>
<evidence type="ECO:0000313" key="8">
    <source>
        <dbReference type="EMBL" id="APW59954.1"/>
    </source>
</evidence>
<feature type="compositionally biased region" description="Basic and acidic residues" evidence="5">
    <location>
        <begin position="308"/>
        <end position="317"/>
    </location>
</feature>
<dbReference type="SUPFAM" id="SSF88946">
    <property type="entry name" value="Sigma2 domain of RNA polymerase sigma factors"/>
    <property type="match status" value="1"/>
</dbReference>
<feature type="compositionally biased region" description="Basic and acidic residues" evidence="5">
    <location>
        <begin position="289"/>
        <end position="298"/>
    </location>
</feature>
<protein>
    <submittedName>
        <fullName evidence="8">ECF RNA polymerase sigma factor SigE</fullName>
    </submittedName>
</protein>
<dbReference type="STRING" id="1387353.BSF38_01415"/>
<dbReference type="GO" id="GO:0006352">
    <property type="term" value="P:DNA-templated transcription initiation"/>
    <property type="evidence" value="ECO:0007669"/>
    <property type="project" value="InterPro"/>
</dbReference>
<keyword evidence="4" id="KW-0804">Transcription</keyword>
<comment type="similarity">
    <text evidence="1">Belongs to the sigma-70 factor family. ECF subfamily.</text>
</comment>
<dbReference type="AlphaFoldDB" id="A0A1U7CLY2"/>
<gene>
    <name evidence="8" type="primary">sigE_4</name>
    <name evidence="8" type="ORF">BSF38_01415</name>
</gene>
<evidence type="ECO:0000256" key="5">
    <source>
        <dbReference type="SAM" id="MobiDB-lite"/>
    </source>
</evidence>
<evidence type="ECO:0000256" key="2">
    <source>
        <dbReference type="ARBA" id="ARBA00023015"/>
    </source>
</evidence>
<evidence type="ECO:0000256" key="1">
    <source>
        <dbReference type="ARBA" id="ARBA00010641"/>
    </source>
</evidence>
<dbReference type="CDD" id="cd06171">
    <property type="entry name" value="Sigma70_r4"/>
    <property type="match status" value="1"/>
</dbReference>
<dbReference type="EMBL" id="CP019082">
    <property type="protein sequence ID" value="APW59954.1"/>
    <property type="molecule type" value="Genomic_DNA"/>
</dbReference>
<dbReference type="InterPro" id="IPR014284">
    <property type="entry name" value="RNA_pol_sigma-70_dom"/>
</dbReference>
<dbReference type="Gene3D" id="1.10.10.10">
    <property type="entry name" value="Winged helix-like DNA-binding domain superfamily/Winged helix DNA-binding domain"/>
    <property type="match status" value="1"/>
</dbReference>
<dbReference type="InterPro" id="IPR013249">
    <property type="entry name" value="RNA_pol_sigma70_r4_t2"/>
</dbReference>
<dbReference type="InterPro" id="IPR013324">
    <property type="entry name" value="RNA_pol_sigma_r3/r4-like"/>
</dbReference>
<dbReference type="PANTHER" id="PTHR43133">
    <property type="entry name" value="RNA POLYMERASE ECF-TYPE SIGMA FACTO"/>
    <property type="match status" value="1"/>
</dbReference>
<evidence type="ECO:0000259" key="7">
    <source>
        <dbReference type="Pfam" id="PF08281"/>
    </source>
</evidence>